<proteinExistence type="predicted"/>
<reference evidence="1" key="1">
    <citation type="submission" date="2014-09" db="EMBL/GenBank/DDBJ databases">
        <title>Draft genome sequence of an oleaginous Mucoromycotina fungus Mucor ambiguus NBRC6742.</title>
        <authorList>
            <person name="Takeda I."/>
            <person name="Yamane N."/>
            <person name="Morita T."/>
            <person name="Tamano K."/>
            <person name="Machida M."/>
            <person name="Baker S."/>
            <person name="Koike H."/>
        </authorList>
    </citation>
    <scope>NUCLEOTIDE SEQUENCE</scope>
    <source>
        <strain evidence="1">NBRC 6742</strain>
    </source>
</reference>
<organism evidence="1">
    <name type="scientific">Mucor ambiguus</name>
    <dbReference type="NCBI Taxonomy" id="91626"/>
    <lineage>
        <taxon>Eukaryota</taxon>
        <taxon>Fungi</taxon>
        <taxon>Fungi incertae sedis</taxon>
        <taxon>Mucoromycota</taxon>
        <taxon>Mucoromycotina</taxon>
        <taxon>Mucoromycetes</taxon>
        <taxon>Mucorales</taxon>
        <taxon>Mucorineae</taxon>
        <taxon>Mucoraceae</taxon>
        <taxon>Mucor</taxon>
    </lineage>
</organism>
<dbReference type="STRING" id="91626.A0A0C9MRH6"/>
<gene>
    <name evidence="1" type="ORF">MAM1_0317c09594</name>
</gene>
<feature type="non-terminal residue" evidence="1">
    <location>
        <position position="1"/>
    </location>
</feature>
<dbReference type="Proteomes" id="UP000053815">
    <property type="component" value="Unassembled WGS sequence"/>
</dbReference>
<evidence type="ECO:0008006" key="3">
    <source>
        <dbReference type="Google" id="ProtNLM"/>
    </source>
</evidence>
<protein>
    <recommendedName>
        <fullName evidence="3">Reverse transcriptase zinc-binding domain-containing protein</fullName>
    </recommendedName>
</protein>
<keyword evidence="2" id="KW-1185">Reference proteome</keyword>
<dbReference type="OrthoDB" id="2288126at2759"/>
<dbReference type="EMBL" id="DF836606">
    <property type="protein sequence ID" value="GAN10059.1"/>
    <property type="molecule type" value="Genomic_DNA"/>
</dbReference>
<evidence type="ECO:0000313" key="1">
    <source>
        <dbReference type="EMBL" id="GAN10059.1"/>
    </source>
</evidence>
<sequence length="147" mass="17031">RTNTVAMIYTSSITPFSWNFFWTLSLNLVNRNVIYRYITRTIPTKRLLHYFKIVDSPLCPICGLNENAVHLLFLYPSKVSIWKAIIFEFLWPTVSIGDIIQACSTLDFTSIQYVSKDYTTAHMVVIVTLLGNIWRAQVRLIFDSAPF</sequence>
<accession>A0A0C9MRH6</accession>
<evidence type="ECO:0000313" key="2">
    <source>
        <dbReference type="Proteomes" id="UP000053815"/>
    </source>
</evidence>
<name>A0A0C9MRH6_9FUNG</name>
<dbReference type="AlphaFoldDB" id="A0A0C9MRH6"/>